<dbReference type="PANTHER" id="PTHR13800">
    <property type="entry name" value="TRANSIENT RECEPTOR POTENTIAL CATION CHANNEL, SUBFAMILY M, MEMBER 6"/>
    <property type="match status" value="1"/>
</dbReference>
<reference evidence="2 3" key="1">
    <citation type="journal article" date="2019" name="PLoS Pathog.">
        <title>Genome sequence of the bovine parasite Schistosoma bovis Tanzania.</title>
        <authorList>
            <person name="Oey H."/>
            <person name="Zakrzewski M."/>
            <person name="Gobert G."/>
            <person name="Gravermann K."/>
            <person name="Stoye J."/>
            <person name="Jones M."/>
            <person name="Mcmanus D."/>
            <person name="Krause L."/>
        </authorList>
    </citation>
    <scope>NUCLEOTIDE SEQUENCE [LARGE SCALE GENOMIC DNA]</scope>
    <source>
        <strain evidence="2 3">TAN1997</strain>
    </source>
</reference>
<dbReference type="GO" id="GO:0005886">
    <property type="term" value="C:plasma membrane"/>
    <property type="evidence" value="ECO:0007669"/>
    <property type="project" value="TreeGrafter"/>
</dbReference>
<comment type="caution">
    <text evidence="2">The sequence shown here is derived from an EMBL/GenBank/DDBJ whole genome shotgun (WGS) entry which is preliminary data.</text>
</comment>
<sequence length="348" mass="39332">LIFFSVKTYEEIESASTYYWNYQRYQMINDYVHRSPLAPPIIIVWHFYEAYKAIGNQCASLRNAETAKYNPFCKSICLVFLTILVIKVNYDTYLCVASNCHVNSMCTIYRCEKEREMVKWKHMKAMDYLREPSTKATGKRGVAESRAVVFRGGGGVGPGQGPVMDLKSEMSSVTEGIGMELEKRFKEIDNQFQRFNDVDSRLNDIIRQINELPTCQCNEFTDEVVPVQKSTTAQADSGTAETRKRTKLEVAIQSALEAVKMESPVLLAAVVPGSEDDSSGSEEGGDPSADPVIVPQVPDIKTGRVIERTLGDHRLWRMAPFNFEKYPGMRMNVPPERMAWTVSISLDE</sequence>
<evidence type="ECO:0000256" key="1">
    <source>
        <dbReference type="SAM" id="MobiDB-lite"/>
    </source>
</evidence>
<accession>A0A430PZD4</accession>
<feature type="region of interest" description="Disordered" evidence="1">
    <location>
        <begin position="272"/>
        <end position="295"/>
    </location>
</feature>
<gene>
    <name evidence="2" type="ORF">DC041_0010549</name>
</gene>
<keyword evidence="3" id="KW-1185">Reference proteome</keyword>
<dbReference type="STRING" id="6184.A0A430PZD4"/>
<name>A0A430PZD4_SCHBO</name>
<dbReference type="EMBL" id="QMKO01003822">
    <property type="protein sequence ID" value="RTG80833.1"/>
    <property type="molecule type" value="Genomic_DNA"/>
</dbReference>
<dbReference type="AlphaFoldDB" id="A0A430PZD4"/>
<feature type="non-terminal residue" evidence="2">
    <location>
        <position position="1"/>
    </location>
</feature>
<evidence type="ECO:0000313" key="2">
    <source>
        <dbReference type="EMBL" id="RTG80833.1"/>
    </source>
</evidence>
<feature type="compositionally biased region" description="Acidic residues" evidence="1">
    <location>
        <begin position="274"/>
        <end position="285"/>
    </location>
</feature>
<dbReference type="PANTHER" id="PTHR13800:SF12">
    <property type="entry name" value="TRANSIENT RECEPTOR POTENTIAL CATION CHANNEL SUBFAMILY M MEMBER-LIKE 2"/>
    <property type="match status" value="1"/>
</dbReference>
<protein>
    <submittedName>
        <fullName evidence="2">Uncharacterized protein</fullName>
    </submittedName>
</protein>
<evidence type="ECO:0000313" key="3">
    <source>
        <dbReference type="Proteomes" id="UP000290809"/>
    </source>
</evidence>
<dbReference type="GO" id="GO:0099604">
    <property type="term" value="F:ligand-gated calcium channel activity"/>
    <property type="evidence" value="ECO:0007669"/>
    <property type="project" value="TreeGrafter"/>
</dbReference>
<organism evidence="2 3">
    <name type="scientific">Schistosoma bovis</name>
    <name type="common">Blood fluke</name>
    <dbReference type="NCBI Taxonomy" id="6184"/>
    <lineage>
        <taxon>Eukaryota</taxon>
        <taxon>Metazoa</taxon>
        <taxon>Spiralia</taxon>
        <taxon>Lophotrochozoa</taxon>
        <taxon>Platyhelminthes</taxon>
        <taxon>Trematoda</taxon>
        <taxon>Digenea</taxon>
        <taxon>Strigeidida</taxon>
        <taxon>Schistosomatoidea</taxon>
        <taxon>Schistosomatidae</taxon>
        <taxon>Schistosoma</taxon>
    </lineage>
</organism>
<proteinExistence type="predicted"/>
<dbReference type="Proteomes" id="UP000290809">
    <property type="component" value="Unassembled WGS sequence"/>
</dbReference>
<dbReference type="InterPro" id="IPR050927">
    <property type="entry name" value="TRPM"/>
</dbReference>